<dbReference type="InParanoid" id="G0N2Z5"/>
<sequence length="625" mass="66700">MSAEDFCRLLETGAANLPGKLPNGRAGKAPGDLPNSRNVLPTGNLPLDQFGKLSNGQAGGKLPSILLEGKALFGQGMGNLPNLASDNMPGSDEDKPPGNMPGNLPSDQFEAKDPFCQEVGNLPNDDPFQDLPVLAMGKPPDSMPGNLPSIRLEGKTLFGQGVGNLPSIQLEGKDLLGQGVGNLPKDPYQDLPVLNLDEPSGNMPGKLPNGQVDEQTVGQAGGNLPKDPYQDLPILNLDEPSGNMPGNEERSGNGAGKLPNDQEDEKAAGQAVDKLPNCQAEFKEPFGLEYGNLSDDPYRDLPVLNFDKPSGSMPGNLPNAQPGKLPNDQFVAKDPFQDLPVLDLGEPSGSMPDAKPDDDSDKLPKLTQAPNKTARPDVHAWPTPLLATSRAKKPGKWSGKLFSGILPKGGPGKLPKMDSGKLAKEESGKLLPKEESGKLPKEESGKLPKTSKPDMYGMMDELTLTSGNMPGKLPPIKVPKTSTTTEQSGKLPTKLPKSRSSSSGPPRKPESKPLQEIGLPGTSGLYDLPMGQSIARVERIGGGSEEEAKPRKNKWREEQVMLFQKVNKDKKAKKGGLAACVPVPPTRLAIIISSNPRTVEKVVYFPFVVYLSPSFHSSLHFVHYL</sequence>
<feature type="region of interest" description="Disordered" evidence="1">
    <location>
        <begin position="177"/>
        <end position="528"/>
    </location>
</feature>
<evidence type="ECO:0000256" key="1">
    <source>
        <dbReference type="SAM" id="MobiDB-lite"/>
    </source>
</evidence>
<accession>G0N2Z5</accession>
<keyword evidence="3" id="KW-1185">Reference proteome</keyword>
<name>G0N2Z5_CAEBE</name>
<feature type="compositionally biased region" description="Basic and acidic residues" evidence="1">
    <location>
        <begin position="354"/>
        <end position="364"/>
    </location>
</feature>
<feature type="region of interest" description="Disordered" evidence="1">
    <location>
        <begin position="82"/>
        <end position="146"/>
    </location>
</feature>
<evidence type="ECO:0000313" key="3">
    <source>
        <dbReference type="Proteomes" id="UP000008068"/>
    </source>
</evidence>
<feature type="region of interest" description="Disordered" evidence="1">
    <location>
        <begin position="14"/>
        <end position="40"/>
    </location>
</feature>
<evidence type="ECO:0000313" key="2">
    <source>
        <dbReference type="EMBL" id="EGT51144.1"/>
    </source>
</evidence>
<protein>
    <submittedName>
        <fullName evidence="2">Uncharacterized protein</fullName>
    </submittedName>
</protein>
<dbReference type="HOGENOM" id="CLU_437575_0_0_1"/>
<feature type="compositionally biased region" description="Low complexity" evidence="1">
    <location>
        <begin position="490"/>
        <end position="505"/>
    </location>
</feature>
<dbReference type="EMBL" id="GL379832">
    <property type="protein sequence ID" value="EGT51144.1"/>
    <property type="molecule type" value="Genomic_DNA"/>
</dbReference>
<proteinExistence type="predicted"/>
<gene>
    <name evidence="2" type="ORF">CAEBREN_24522</name>
</gene>
<feature type="compositionally biased region" description="Basic and acidic residues" evidence="1">
    <location>
        <begin position="415"/>
        <end position="446"/>
    </location>
</feature>
<dbReference type="AlphaFoldDB" id="G0N2Z5"/>
<organism evidence="3">
    <name type="scientific">Caenorhabditis brenneri</name>
    <name type="common">Nematode worm</name>
    <dbReference type="NCBI Taxonomy" id="135651"/>
    <lineage>
        <taxon>Eukaryota</taxon>
        <taxon>Metazoa</taxon>
        <taxon>Ecdysozoa</taxon>
        <taxon>Nematoda</taxon>
        <taxon>Chromadorea</taxon>
        <taxon>Rhabditida</taxon>
        <taxon>Rhabditina</taxon>
        <taxon>Rhabditomorpha</taxon>
        <taxon>Rhabditoidea</taxon>
        <taxon>Rhabditidae</taxon>
        <taxon>Peloderinae</taxon>
        <taxon>Caenorhabditis</taxon>
    </lineage>
</organism>
<reference evidence="3" key="1">
    <citation type="submission" date="2011-07" db="EMBL/GenBank/DDBJ databases">
        <authorList>
            <consortium name="Caenorhabditis brenneri Sequencing and Analysis Consortium"/>
            <person name="Wilson R.K."/>
        </authorList>
    </citation>
    <scope>NUCLEOTIDE SEQUENCE [LARGE SCALE GENOMIC DNA]</scope>
    <source>
        <strain evidence="3">PB2801</strain>
    </source>
</reference>
<dbReference type="Proteomes" id="UP000008068">
    <property type="component" value="Unassembled WGS sequence"/>
</dbReference>